<comment type="subcellular location">
    <subcellularLocation>
        <location evidence="9">Cell inner membrane</location>
        <topology evidence="9">Single-pass type II membrane protein</topology>
    </subcellularLocation>
    <subcellularLocation>
        <location evidence="1">Membrane</location>
    </subcellularLocation>
    <text evidence="9">Localizes to the division septum.</text>
</comment>
<dbReference type="Gene3D" id="3.40.50.11690">
    <property type="entry name" value="Cell division protein FtsQ/DivIB"/>
    <property type="match status" value="1"/>
</dbReference>
<dbReference type="EMBL" id="AP025730">
    <property type="protein sequence ID" value="BDI04232.1"/>
    <property type="molecule type" value="Genomic_DNA"/>
</dbReference>
<feature type="transmembrane region" description="Helical" evidence="9">
    <location>
        <begin position="20"/>
        <end position="41"/>
    </location>
</feature>
<keyword evidence="5 9" id="KW-0812">Transmembrane</keyword>
<dbReference type="InterPro" id="IPR034746">
    <property type="entry name" value="POTRA"/>
</dbReference>
<keyword evidence="7 9" id="KW-0472">Membrane</keyword>
<evidence type="ECO:0000256" key="8">
    <source>
        <dbReference type="ARBA" id="ARBA00023306"/>
    </source>
</evidence>
<sequence length="267" mass="29505">MATLAAPTFLPADVRLMRLGANLLFALAGLALLVAAGVWLAKSPWLALRHIRIEGEVQHNSAASIRAHALPQLQGNYLTMNLQTARSAFEAVPWVRRAQVQRVWPNQLVVRLEEHRPVAFWERDDSDDLLVNHHGEVFEANVGDVEDEPLPTLRGPEGSAARVLAMWQRLAPEFAPLQATLSHLALTSGGSWRARLDTGGELELGRGEPDEVLQRTRRFLASVGQVRARHENRAIEYADLRHNEGYSLRLAGLGTTEEGTPAAGRKH</sequence>
<comment type="function">
    <text evidence="9">Essential cell division protein. May link together the upstream cell division proteins, which are predominantly cytoplasmic, with the downstream cell division proteins, which are predominantly periplasmic. May control correct divisome assembly.</text>
</comment>
<keyword evidence="8 9" id="KW-0131">Cell cycle</keyword>
<evidence type="ECO:0000256" key="2">
    <source>
        <dbReference type="ARBA" id="ARBA00022475"/>
    </source>
</evidence>
<dbReference type="Proteomes" id="UP001057498">
    <property type="component" value="Chromosome"/>
</dbReference>
<dbReference type="PANTHER" id="PTHR35851">
    <property type="entry name" value="CELL DIVISION PROTEIN FTSQ"/>
    <property type="match status" value="1"/>
</dbReference>
<evidence type="ECO:0000313" key="11">
    <source>
        <dbReference type="EMBL" id="BDI04232.1"/>
    </source>
</evidence>
<dbReference type="InterPro" id="IPR005548">
    <property type="entry name" value="Cell_div_FtsQ/DivIB_C"/>
</dbReference>
<organism evidence="11 12">
    <name type="scientific">Sphaerotilus microaerophilus</name>
    <dbReference type="NCBI Taxonomy" id="2914710"/>
    <lineage>
        <taxon>Bacteria</taxon>
        <taxon>Pseudomonadati</taxon>
        <taxon>Pseudomonadota</taxon>
        <taxon>Betaproteobacteria</taxon>
        <taxon>Burkholderiales</taxon>
        <taxon>Sphaerotilaceae</taxon>
        <taxon>Sphaerotilus</taxon>
    </lineage>
</organism>
<name>A0ABN6PIV4_9BURK</name>
<dbReference type="Gene3D" id="3.10.20.310">
    <property type="entry name" value="membrane protein fhac"/>
    <property type="match status" value="1"/>
</dbReference>
<evidence type="ECO:0000256" key="6">
    <source>
        <dbReference type="ARBA" id="ARBA00022989"/>
    </source>
</evidence>
<keyword evidence="4 9" id="KW-0132">Cell division</keyword>
<evidence type="ECO:0000256" key="1">
    <source>
        <dbReference type="ARBA" id="ARBA00004370"/>
    </source>
</evidence>
<keyword evidence="3 9" id="KW-0997">Cell inner membrane</keyword>
<gene>
    <name evidence="9 11" type="primary">ftsQ</name>
    <name evidence="11" type="ORF">CATMQ487_12020</name>
</gene>
<dbReference type="InterPro" id="IPR045335">
    <property type="entry name" value="FtsQ_C_sf"/>
</dbReference>
<protein>
    <recommendedName>
        <fullName evidence="9">Cell division protein FtsQ</fullName>
    </recommendedName>
</protein>
<comment type="subunit">
    <text evidence="9">Part of a complex composed of FtsB, FtsL and FtsQ.</text>
</comment>
<evidence type="ECO:0000259" key="10">
    <source>
        <dbReference type="PROSITE" id="PS51779"/>
    </source>
</evidence>
<evidence type="ECO:0000256" key="9">
    <source>
        <dbReference type="HAMAP-Rule" id="MF_00911"/>
    </source>
</evidence>
<dbReference type="RefSeq" id="WP_251972371.1">
    <property type="nucleotide sequence ID" value="NZ_AP025730.1"/>
</dbReference>
<evidence type="ECO:0000256" key="7">
    <source>
        <dbReference type="ARBA" id="ARBA00023136"/>
    </source>
</evidence>
<evidence type="ECO:0000256" key="4">
    <source>
        <dbReference type="ARBA" id="ARBA00022618"/>
    </source>
</evidence>
<dbReference type="Pfam" id="PF03799">
    <property type="entry name" value="FtsQ_DivIB_C"/>
    <property type="match status" value="1"/>
</dbReference>
<evidence type="ECO:0000256" key="3">
    <source>
        <dbReference type="ARBA" id="ARBA00022519"/>
    </source>
</evidence>
<dbReference type="Pfam" id="PF08478">
    <property type="entry name" value="POTRA_1"/>
    <property type="match status" value="1"/>
</dbReference>
<accession>A0ABN6PIV4</accession>
<dbReference type="PANTHER" id="PTHR35851:SF1">
    <property type="entry name" value="CELL DIVISION PROTEIN FTSQ"/>
    <property type="match status" value="1"/>
</dbReference>
<dbReference type="PROSITE" id="PS51779">
    <property type="entry name" value="POTRA"/>
    <property type="match status" value="1"/>
</dbReference>
<dbReference type="InterPro" id="IPR013685">
    <property type="entry name" value="POTRA_FtsQ_type"/>
</dbReference>
<reference evidence="11" key="1">
    <citation type="submission" date="2022-04" db="EMBL/GenBank/DDBJ databases">
        <title>Whole genome sequence of Sphaerotilus sp. FB-5.</title>
        <authorList>
            <person name="Takeda M."/>
            <person name="Narihara S."/>
            <person name="Akimoto M."/>
            <person name="Akimoto R."/>
            <person name="Nishiyashiki S."/>
            <person name="Murakami T."/>
        </authorList>
    </citation>
    <scope>NUCLEOTIDE SEQUENCE</scope>
    <source>
        <strain evidence="11">FB-5</strain>
    </source>
</reference>
<evidence type="ECO:0000313" key="12">
    <source>
        <dbReference type="Proteomes" id="UP001057498"/>
    </source>
</evidence>
<evidence type="ECO:0000256" key="5">
    <source>
        <dbReference type="ARBA" id="ARBA00022692"/>
    </source>
</evidence>
<proteinExistence type="inferred from homology"/>
<comment type="similarity">
    <text evidence="9">Belongs to the FtsQ/DivIB family. FtsQ subfamily.</text>
</comment>
<keyword evidence="6 9" id="KW-1133">Transmembrane helix</keyword>
<keyword evidence="2 9" id="KW-1003">Cell membrane</keyword>
<dbReference type="InterPro" id="IPR026579">
    <property type="entry name" value="FtsQ"/>
</dbReference>
<dbReference type="HAMAP" id="MF_00911">
    <property type="entry name" value="FtsQ_subfam"/>
    <property type="match status" value="1"/>
</dbReference>
<dbReference type="GO" id="GO:0051301">
    <property type="term" value="P:cell division"/>
    <property type="evidence" value="ECO:0007669"/>
    <property type="project" value="UniProtKB-KW"/>
</dbReference>
<keyword evidence="12" id="KW-1185">Reference proteome</keyword>
<feature type="domain" description="POTRA" evidence="10">
    <location>
        <begin position="46"/>
        <end position="115"/>
    </location>
</feature>